<keyword evidence="1" id="KW-0732">Signal</keyword>
<evidence type="ECO:0000256" key="1">
    <source>
        <dbReference type="SAM" id="SignalP"/>
    </source>
</evidence>
<evidence type="ECO:0008006" key="4">
    <source>
        <dbReference type="Google" id="ProtNLM"/>
    </source>
</evidence>
<feature type="chain" id="PRO_5035873108" description="MACPF domain-containing protein" evidence="1">
    <location>
        <begin position="24"/>
        <end position="336"/>
    </location>
</feature>
<keyword evidence="3" id="KW-1185">Reference proteome</keyword>
<dbReference type="AlphaFoldDB" id="A0A8S9Y5W8"/>
<reference evidence="2" key="1">
    <citation type="journal article" date="2021" name="Mol. Ecol. Resour.">
        <title>Apolygus lucorum genome provides insights into omnivorousness and mesophyll feeding.</title>
        <authorList>
            <person name="Liu Y."/>
            <person name="Liu H."/>
            <person name="Wang H."/>
            <person name="Huang T."/>
            <person name="Liu B."/>
            <person name="Yang B."/>
            <person name="Yin L."/>
            <person name="Li B."/>
            <person name="Zhang Y."/>
            <person name="Zhang S."/>
            <person name="Jiang F."/>
            <person name="Zhang X."/>
            <person name="Ren Y."/>
            <person name="Wang B."/>
            <person name="Wang S."/>
            <person name="Lu Y."/>
            <person name="Wu K."/>
            <person name="Fan W."/>
            <person name="Wang G."/>
        </authorList>
    </citation>
    <scope>NUCLEOTIDE SEQUENCE</scope>
    <source>
        <strain evidence="2">12Hb</strain>
    </source>
</reference>
<comment type="caution">
    <text evidence="2">The sequence shown here is derived from an EMBL/GenBank/DDBJ whole genome shotgun (WGS) entry which is preliminary data.</text>
</comment>
<organism evidence="2 3">
    <name type="scientific">Apolygus lucorum</name>
    <name type="common">Small green plant bug</name>
    <name type="synonym">Lygocoris lucorum</name>
    <dbReference type="NCBI Taxonomy" id="248454"/>
    <lineage>
        <taxon>Eukaryota</taxon>
        <taxon>Metazoa</taxon>
        <taxon>Ecdysozoa</taxon>
        <taxon>Arthropoda</taxon>
        <taxon>Hexapoda</taxon>
        <taxon>Insecta</taxon>
        <taxon>Pterygota</taxon>
        <taxon>Neoptera</taxon>
        <taxon>Paraneoptera</taxon>
        <taxon>Hemiptera</taxon>
        <taxon>Heteroptera</taxon>
        <taxon>Panheteroptera</taxon>
        <taxon>Cimicomorpha</taxon>
        <taxon>Miridae</taxon>
        <taxon>Mirini</taxon>
        <taxon>Apolygus</taxon>
    </lineage>
</organism>
<name>A0A8S9Y5W8_APOLU</name>
<evidence type="ECO:0000313" key="2">
    <source>
        <dbReference type="EMBL" id="KAF6216682.1"/>
    </source>
</evidence>
<dbReference type="OrthoDB" id="10060229at2759"/>
<gene>
    <name evidence="2" type="ORF">GE061_001028</name>
</gene>
<dbReference type="Proteomes" id="UP000466442">
    <property type="component" value="Linkage Group LG1"/>
</dbReference>
<evidence type="ECO:0000313" key="3">
    <source>
        <dbReference type="Proteomes" id="UP000466442"/>
    </source>
</evidence>
<sequence length="336" mass="38797">MPGSSWMTVLIIVCYFGLATTRALEVDRVGSAVNILKNFGDLDLEFRVTPRNDTEPWMFNSDPIYVLKDIVVKRTSFQGSIGQFRMEMCRGKDELLDSFFRHVSIEGVQQPWRAFSRGWSIAKEPRTLGVASALSYEVGYILLKLDLKRDEVLITNDDIELNCQAKEKFDKIIVNDTESVTEFQKTFGTHYIHSYSTGNSLFQVLAYRMSNFDYLERKLSSVGASNMTFAHLGKFFSPLYAKEIGQVMMTSGNFDATVWANGLLARKHGKDDTKYSSLFSLMWRPWLLDQFDTLESDAITSLELKWLDRAFSEQSDRREWFREFTQNRVQLNEENV</sequence>
<dbReference type="EMBL" id="WIXP02000001">
    <property type="protein sequence ID" value="KAF6216682.1"/>
    <property type="molecule type" value="Genomic_DNA"/>
</dbReference>
<proteinExistence type="predicted"/>
<feature type="signal peptide" evidence="1">
    <location>
        <begin position="1"/>
        <end position="23"/>
    </location>
</feature>
<protein>
    <recommendedName>
        <fullName evidence="4">MACPF domain-containing protein</fullName>
    </recommendedName>
</protein>
<accession>A0A8S9Y5W8</accession>